<proteinExistence type="inferred from homology"/>
<evidence type="ECO:0000256" key="4">
    <source>
        <dbReference type="ARBA" id="ARBA00023163"/>
    </source>
</evidence>
<feature type="domain" description="RNA polymerase sigma-70 region 2" evidence="6">
    <location>
        <begin position="31"/>
        <end position="96"/>
    </location>
</feature>
<evidence type="ECO:0000313" key="8">
    <source>
        <dbReference type="EMBL" id="SMF78951.1"/>
    </source>
</evidence>
<keyword evidence="9" id="KW-1185">Reference proteome</keyword>
<comment type="similarity">
    <text evidence="1">Belongs to the sigma-70 factor family. ECF subfamily.</text>
</comment>
<evidence type="ECO:0000256" key="5">
    <source>
        <dbReference type="SAM" id="MobiDB-lite"/>
    </source>
</evidence>
<dbReference type="EMBL" id="FWZX01000039">
    <property type="protein sequence ID" value="SMF78951.1"/>
    <property type="molecule type" value="Genomic_DNA"/>
</dbReference>
<dbReference type="SUPFAM" id="SSF88946">
    <property type="entry name" value="Sigma2 domain of RNA polymerase sigma factors"/>
    <property type="match status" value="1"/>
</dbReference>
<dbReference type="GO" id="GO:0016987">
    <property type="term" value="F:sigma factor activity"/>
    <property type="evidence" value="ECO:0007669"/>
    <property type="project" value="UniProtKB-KW"/>
</dbReference>
<keyword evidence="4" id="KW-0804">Transcription</keyword>
<sequence>MQPEFMTAEATTAESTTAEFTTAEITKALAELLPRLRAYARVLTKNSPDADDLVQTAVERALSRIELYQPGTNFKAWMFTILRNCYFTEMRKRARRPDTVDPADHEGALSVRAEQQVGLEVRDFSRAFARLSEMDRTVLILVGAEGMSYQEAADVLGTPIGTVRSRLSRARTRLKELLEGTPASGSAGPEAGAVDPGALVA</sequence>
<name>A0A1Y6CTU3_9PROT</name>
<dbReference type="GO" id="GO:0006352">
    <property type="term" value="P:DNA-templated transcription initiation"/>
    <property type="evidence" value="ECO:0007669"/>
    <property type="project" value="InterPro"/>
</dbReference>
<dbReference type="InterPro" id="IPR013325">
    <property type="entry name" value="RNA_pol_sigma_r2"/>
</dbReference>
<dbReference type="CDD" id="cd06171">
    <property type="entry name" value="Sigma70_r4"/>
    <property type="match status" value="1"/>
</dbReference>
<dbReference type="Gene3D" id="1.10.10.10">
    <property type="entry name" value="Winged helix-like DNA-binding domain superfamily/Winged helix DNA-binding domain"/>
    <property type="match status" value="1"/>
</dbReference>
<dbReference type="InterPro" id="IPR007627">
    <property type="entry name" value="RNA_pol_sigma70_r2"/>
</dbReference>
<evidence type="ECO:0000259" key="7">
    <source>
        <dbReference type="Pfam" id="PF08281"/>
    </source>
</evidence>
<dbReference type="PANTHER" id="PTHR43133:SF25">
    <property type="entry name" value="RNA POLYMERASE SIGMA FACTOR RFAY-RELATED"/>
    <property type="match status" value="1"/>
</dbReference>
<feature type="domain" description="RNA polymerase sigma factor 70 region 4 type 2" evidence="7">
    <location>
        <begin position="124"/>
        <end position="174"/>
    </location>
</feature>
<dbReference type="InterPro" id="IPR039425">
    <property type="entry name" value="RNA_pol_sigma-70-like"/>
</dbReference>
<dbReference type="InterPro" id="IPR014284">
    <property type="entry name" value="RNA_pol_sigma-70_dom"/>
</dbReference>
<accession>A0A1Y6CTU3</accession>
<dbReference type="Proteomes" id="UP000192917">
    <property type="component" value="Unassembled WGS sequence"/>
</dbReference>
<dbReference type="Pfam" id="PF04542">
    <property type="entry name" value="Sigma70_r2"/>
    <property type="match status" value="1"/>
</dbReference>
<dbReference type="Pfam" id="PF08281">
    <property type="entry name" value="Sigma70_r4_2"/>
    <property type="match status" value="1"/>
</dbReference>
<dbReference type="PANTHER" id="PTHR43133">
    <property type="entry name" value="RNA POLYMERASE ECF-TYPE SIGMA FACTO"/>
    <property type="match status" value="1"/>
</dbReference>
<evidence type="ECO:0000256" key="1">
    <source>
        <dbReference type="ARBA" id="ARBA00010641"/>
    </source>
</evidence>
<evidence type="ECO:0000256" key="3">
    <source>
        <dbReference type="ARBA" id="ARBA00023082"/>
    </source>
</evidence>
<gene>
    <name evidence="8" type="ORF">SAMN05428998_13929</name>
</gene>
<evidence type="ECO:0000259" key="6">
    <source>
        <dbReference type="Pfam" id="PF04542"/>
    </source>
</evidence>
<dbReference type="Gene3D" id="1.10.1740.10">
    <property type="match status" value="1"/>
</dbReference>
<evidence type="ECO:0000313" key="9">
    <source>
        <dbReference type="Proteomes" id="UP000192917"/>
    </source>
</evidence>
<dbReference type="SUPFAM" id="SSF88659">
    <property type="entry name" value="Sigma3 and sigma4 domains of RNA polymerase sigma factors"/>
    <property type="match status" value="1"/>
</dbReference>
<dbReference type="STRING" id="560819.SAMN05428998_13929"/>
<feature type="region of interest" description="Disordered" evidence="5">
    <location>
        <begin position="178"/>
        <end position="201"/>
    </location>
</feature>
<keyword evidence="3" id="KW-0731">Sigma factor</keyword>
<feature type="compositionally biased region" description="Low complexity" evidence="5">
    <location>
        <begin position="180"/>
        <end position="193"/>
    </location>
</feature>
<dbReference type="InterPro" id="IPR013324">
    <property type="entry name" value="RNA_pol_sigma_r3/r4-like"/>
</dbReference>
<evidence type="ECO:0000256" key="2">
    <source>
        <dbReference type="ARBA" id="ARBA00023015"/>
    </source>
</evidence>
<reference evidence="8 9" key="1">
    <citation type="submission" date="2017-04" db="EMBL/GenBank/DDBJ databases">
        <authorList>
            <person name="Afonso C.L."/>
            <person name="Miller P.J."/>
            <person name="Scott M.A."/>
            <person name="Spackman E."/>
            <person name="Goraichik I."/>
            <person name="Dimitrov K.M."/>
            <person name="Suarez D.L."/>
            <person name="Swayne D.E."/>
        </authorList>
    </citation>
    <scope>NUCLEOTIDE SEQUENCE [LARGE SCALE GENOMIC DNA]</scope>
    <source>
        <strain evidence="8 9">USBA 355</strain>
    </source>
</reference>
<dbReference type="InterPro" id="IPR013249">
    <property type="entry name" value="RNA_pol_sigma70_r4_t2"/>
</dbReference>
<dbReference type="InterPro" id="IPR036388">
    <property type="entry name" value="WH-like_DNA-bd_sf"/>
</dbReference>
<keyword evidence="2" id="KW-0805">Transcription regulation</keyword>
<dbReference type="NCBIfam" id="TIGR02937">
    <property type="entry name" value="sigma70-ECF"/>
    <property type="match status" value="1"/>
</dbReference>
<protein>
    <submittedName>
        <fullName evidence="8">RNA polymerase sigma-70 factor, ECF subfamily</fullName>
    </submittedName>
</protein>
<organism evidence="8 9">
    <name type="scientific">Tistlia consotensis USBA 355</name>
    <dbReference type="NCBI Taxonomy" id="560819"/>
    <lineage>
        <taxon>Bacteria</taxon>
        <taxon>Pseudomonadati</taxon>
        <taxon>Pseudomonadota</taxon>
        <taxon>Alphaproteobacteria</taxon>
        <taxon>Rhodospirillales</taxon>
        <taxon>Rhodovibrionaceae</taxon>
        <taxon>Tistlia</taxon>
    </lineage>
</organism>
<dbReference type="AlphaFoldDB" id="A0A1Y6CTU3"/>
<dbReference type="GO" id="GO:0003677">
    <property type="term" value="F:DNA binding"/>
    <property type="evidence" value="ECO:0007669"/>
    <property type="project" value="InterPro"/>
</dbReference>